<dbReference type="RefSeq" id="WP_308948860.1">
    <property type="nucleotide sequence ID" value="NZ_JARXHW010000006.1"/>
</dbReference>
<protein>
    <submittedName>
        <fullName evidence="3">Alkaline phosphatase D family protein</fullName>
        <ecNumber evidence="3">3.1.3.1</ecNumber>
    </submittedName>
</protein>
<dbReference type="Pfam" id="PF09423">
    <property type="entry name" value="PhoD"/>
    <property type="match status" value="1"/>
</dbReference>
<dbReference type="SUPFAM" id="SSF56300">
    <property type="entry name" value="Metallo-dependent phosphatases"/>
    <property type="match status" value="1"/>
</dbReference>
<dbReference type="PANTHER" id="PTHR33987">
    <property type="entry name" value="CALCINEURIN-LIKE METALLO-PHOSPHOESTERASE SUPERFAMILY PROTEIN"/>
    <property type="match status" value="1"/>
</dbReference>
<dbReference type="InterPro" id="IPR038607">
    <property type="entry name" value="PhoD-like_sf"/>
</dbReference>
<feature type="domain" description="PhoD-like phosphatase metallophosphatase" evidence="2">
    <location>
        <begin position="52"/>
        <end position="268"/>
    </location>
</feature>
<organism evidence="3 4">
    <name type="scientific">Thalassobacterium maritimum</name>
    <dbReference type="NCBI Taxonomy" id="3041265"/>
    <lineage>
        <taxon>Bacteria</taxon>
        <taxon>Pseudomonadati</taxon>
        <taxon>Verrucomicrobiota</taxon>
        <taxon>Opitutia</taxon>
        <taxon>Puniceicoccales</taxon>
        <taxon>Coraliomargaritaceae</taxon>
        <taxon>Thalassobacterium</taxon>
    </lineage>
</organism>
<proteinExistence type="predicted"/>
<dbReference type="EMBL" id="JARXHW010000006">
    <property type="protein sequence ID" value="MDQ8206746.1"/>
    <property type="molecule type" value="Genomic_DNA"/>
</dbReference>
<keyword evidence="4" id="KW-1185">Reference proteome</keyword>
<name>A0ABU1ARG6_9BACT</name>
<evidence type="ECO:0000256" key="1">
    <source>
        <dbReference type="SAM" id="SignalP"/>
    </source>
</evidence>
<reference evidence="3 4" key="1">
    <citation type="submission" date="2023-04" db="EMBL/GenBank/DDBJ databases">
        <title>A novel bacteria isolated from coastal sediment.</title>
        <authorList>
            <person name="Liu X.-J."/>
            <person name="Du Z.-J."/>
        </authorList>
    </citation>
    <scope>NUCLEOTIDE SEQUENCE [LARGE SCALE GENOMIC DNA]</scope>
    <source>
        <strain evidence="3 4">SDUM461003</strain>
    </source>
</reference>
<sequence>MRLSIYTLALASISLLHTPASAKFPDNFDSPLQVIAFGSCNRDELPQPLWPIIADQAPDLWIWGGDNIYADWYQRPNGPKVKYSVNREWITQRYASQYKHPAYAAFRAKTPIIGTWDDHDYGDNNAVGDYKLKQITRDLALSFMEVPISDPRWSREGIYGAYDFGPEGKRTKVILLDNRYFASSRKAEPSDLLGDTQRNWLEKTLQTSTANLHIFVSGTQIISAEHKYEKWADYPGDREWLLQQIALSDTPTVLISGDRHIHEISVLEDPAIDFPLVDITSSGLTHSWDSFKGEPNRYRYGPVATGLGFGLVKIDWSGAKPTVELQLIDQTAEVSNSYSLQF</sequence>
<dbReference type="CDD" id="cd07389">
    <property type="entry name" value="MPP_PhoD"/>
    <property type="match status" value="1"/>
</dbReference>
<comment type="caution">
    <text evidence="3">The sequence shown here is derived from an EMBL/GenBank/DDBJ whole genome shotgun (WGS) entry which is preliminary data.</text>
</comment>
<feature type="chain" id="PRO_5045174016" evidence="1">
    <location>
        <begin position="23"/>
        <end position="342"/>
    </location>
</feature>
<dbReference type="Gene3D" id="3.60.21.70">
    <property type="entry name" value="PhoD-like phosphatase"/>
    <property type="match status" value="1"/>
</dbReference>
<feature type="signal peptide" evidence="1">
    <location>
        <begin position="1"/>
        <end position="22"/>
    </location>
</feature>
<evidence type="ECO:0000259" key="2">
    <source>
        <dbReference type="Pfam" id="PF09423"/>
    </source>
</evidence>
<accession>A0ABU1ARG6</accession>
<gene>
    <name evidence="3" type="ORF">QEH52_04445</name>
</gene>
<keyword evidence="1" id="KW-0732">Signal</keyword>
<dbReference type="PANTHER" id="PTHR33987:SF1">
    <property type="entry name" value="CALCINEURIN-LIKE METALLO-PHOSPHOESTERASE SUPERFAMILY PROTEIN"/>
    <property type="match status" value="1"/>
</dbReference>
<dbReference type="EC" id="3.1.3.1" evidence="3"/>
<evidence type="ECO:0000313" key="4">
    <source>
        <dbReference type="Proteomes" id="UP001225316"/>
    </source>
</evidence>
<dbReference type="InterPro" id="IPR018946">
    <property type="entry name" value="PhoD-like_MPP"/>
</dbReference>
<dbReference type="GO" id="GO:0004035">
    <property type="term" value="F:alkaline phosphatase activity"/>
    <property type="evidence" value="ECO:0007669"/>
    <property type="project" value="UniProtKB-EC"/>
</dbReference>
<dbReference type="InterPro" id="IPR029052">
    <property type="entry name" value="Metallo-depent_PP-like"/>
</dbReference>
<dbReference type="Proteomes" id="UP001225316">
    <property type="component" value="Unassembled WGS sequence"/>
</dbReference>
<keyword evidence="3" id="KW-0378">Hydrolase</keyword>
<evidence type="ECO:0000313" key="3">
    <source>
        <dbReference type="EMBL" id="MDQ8206746.1"/>
    </source>
</evidence>